<dbReference type="EMBL" id="JACRYT010000013">
    <property type="protein sequence ID" value="MBC6680456.1"/>
    <property type="molecule type" value="Genomic_DNA"/>
</dbReference>
<gene>
    <name evidence="3" type="ORF">H9L42_11560</name>
</gene>
<dbReference type="AlphaFoldDB" id="A0A923SRA5"/>
<name>A0A923SRA5_9FIRM</name>
<dbReference type="Pfam" id="PF01882">
    <property type="entry name" value="DUF58"/>
    <property type="match status" value="1"/>
</dbReference>
<dbReference type="InterPro" id="IPR002881">
    <property type="entry name" value="DUF58"/>
</dbReference>
<keyword evidence="1" id="KW-0812">Transmembrane</keyword>
<comment type="caution">
    <text evidence="3">The sequence shown here is derived from an EMBL/GenBank/DDBJ whole genome shotgun (WGS) entry which is preliminary data.</text>
</comment>
<organism evidence="3 4">
    <name type="scientific">Zhenpiania hominis</name>
    <dbReference type="NCBI Taxonomy" id="2763644"/>
    <lineage>
        <taxon>Bacteria</taxon>
        <taxon>Bacillati</taxon>
        <taxon>Bacillota</taxon>
        <taxon>Clostridia</taxon>
        <taxon>Peptostreptococcales</taxon>
        <taxon>Anaerovoracaceae</taxon>
        <taxon>Zhenpiania</taxon>
    </lineage>
</organism>
<sequence length="414" mass="48594">MNRVFFFLFLLLTYYVAGSYRSVPLMIACIAEVVLSVLMFVVSWYLKKGLQIRFGKKYDTVRTGQTYRCNLRAENQSRIPSRFKVSFQIYSPFSSEKVFFQSSADCNQEDESFLYIRFPYCGLYTVEMRKIWIYDPIQLFRRRKKCKEVMKVAALPSDPAADGECDFHQSVTEHENLFVSLGGNSNLAESWQIRDYATGDSMRHIHWNQSARMETLLVREYETEEGKSCFLFLTNRRKIEVSEEGMDAFYRALWALAKRVLSAADTLEVLWNCTEPQEARRTAVSEESELAEMMRLLYESGKEPFLRCTDRQMQEMSMAPQFYLDYDLTLYDEEGIEWEWREKNCNQWSKSGKNEGRPYVRTGRFCRRRLRDSFPSSVRPRTFLSCSANRLGCSGFLYFPLVDSLFFCQSGLLV</sequence>
<dbReference type="Proteomes" id="UP000602647">
    <property type="component" value="Unassembled WGS sequence"/>
</dbReference>
<feature type="transmembrane region" description="Helical" evidence="1">
    <location>
        <begin position="28"/>
        <end position="46"/>
    </location>
</feature>
<dbReference type="RefSeq" id="WP_187303556.1">
    <property type="nucleotide sequence ID" value="NZ_JACRYT010000013.1"/>
</dbReference>
<evidence type="ECO:0000313" key="3">
    <source>
        <dbReference type="EMBL" id="MBC6680456.1"/>
    </source>
</evidence>
<keyword evidence="1" id="KW-0472">Membrane</keyword>
<keyword evidence="1" id="KW-1133">Transmembrane helix</keyword>
<reference evidence="3" key="1">
    <citation type="submission" date="2020-08" db="EMBL/GenBank/DDBJ databases">
        <title>Genome public.</title>
        <authorList>
            <person name="Liu C."/>
            <person name="Sun Q."/>
        </authorList>
    </citation>
    <scope>NUCLEOTIDE SEQUENCE</scope>
    <source>
        <strain evidence="3">BX12</strain>
    </source>
</reference>
<proteinExistence type="predicted"/>
<protein>
    <submittedName>
        <fullName evidence="3">DUF58 domain-containing protein</fullName>
    </submittedName>
</protein>
<keyword evidence="4" id="KW-1185">Reference proteome</keyword>
<accession>A0A923SRA5</accession>
<dbReference type="PANTHER" id="PTHR34351">
    <property type="entry name" value="SLR1927 PROTEIN-RELATED"/>
    <property type="match status" value="1"/>
</dbReference>
<dbReference type="PANTHER" id="PTHR34351:SF1">
    <property type="entry name" value="SLR1927 PROTEIN"/>
    <property type="match status" value="1"/>
</dbReference>
<evidence type="ECO:0000259" key="2">
    <source>
        <dbReference type="Pfam" id="PF01882"/>
    </source>
</evidence>
<evidence type="ECO:0000256" key="1">
    <source>
        <dbReference type="SAM" id="Phobius"/>
    </source>
</evidence>
<evidence type="ECO:0000313" key="4">
    <source>
        <dbReference type="Proteomes" id="UP000602647"/>
    </source>
</evidence>
<feature type="domain" description="DUF58" evidence="2">
    <location>
        <begin position="192"/>
        <end position="232"/>
    </location>
</feature>